<proteinExistence type="predicted"/>
<name>A0A1M6VUX1_XYLRU</name>
<sequence>MQIDSSVISEWKNSTRKIFWSTILLFFAGVISTIYDYISYAAAIFSMVSGMASSALGSLGRGSLIDMSDFVEWGLSSKGLVIIGYILYIWGLTSFASIQRLEETATQVRKIRTAGIVLAVVVMIDMVFGVLGSIPVLGWFFRLFVFIMTLYCYYKMKNAAGRLMVAEDFNDRAKRGSRNLRFAAVCEIRLMWLPLWTAIIMLLLAVFGIWMFGHSKTIKAAEDTIGFMGFLYGIVVFIISIIAACSIFCAFWWPIMGWYRVMTGGPADPDEHQQETQQEPIAEEPVADEPVAEPLVLAKAENIVEIEEGEKIPWFEKNKKWLLPVGGVAALALVIWGVVSFLGIGSKGNDLLPVQKPAWDKFVVVLNDDVPIYKEAKTISPQLQIMREDVASDVVSQYFKWSDTPDKRGYASYNYTLYGKNIVPVISEEGEWYKVTILADEVGMIDGYIQKTHCREVKPEPITPELLQNLNSYNWHQSRFGLQTEGKYKNLCFISSFSEMDGCWLDVAVLYDGVLINPLTKRIVTGKNWEDESLYKVIPVEEDGMPALRFGKQLQGADEVLDAQLIVQKAKSGELDLGVFFESIPTSQSSIQLVSYYFPEINKEYLYTFYQDLSSNQSSGGIDGVEDKNFTGFTYVIDSGEYGYELFAEANGERKTTGISGTQVNILDQADYDGDGELEAVVYEWGGGNSIAPPFIVYFDKETQEFKKAEGFNDANAEPEIKVENWKGKPSFRVDVGLRKDRYVYNDHSVVLAECIVPNVGEVISTITVDQLFGKSEEPEEKTAHIDIDGDGEKDKVLFMHDTSHFLDWGKRMMLKDMSGSYWCLPDGHDDIGVTGSKFAFIKPEEGDLPNILTDDAWFYKWIDGKYVLQ</sequence>
<feature type="transmembrane region" description="Helical" evidence="1">
    <location>
        <begin position="79"/>
        <end position="99"/>
    </location>
</feature>
<dbReference type="InterPro" id="IPR000595">
    <property type="entry name" value="cNMP-bd_dom"/>
</dbReference>
<dbReference type="PROSITE" id="PS50042">
    <property type="entry name" value="CNMP_BINDING_3"/>
    <property type="match status" value="1"/>
</dbReference>
<dbReference type="EMBL" id="FRBD01000014">
    <property type="protein sequence ID" value="SHK85257.1"/>
    <property type="molecule type" value="Genomic_DNA"/>
</dbReference>
<dbReference type="AlphaFoldDB" id="A0A1M6VUX1"/>
<dbReference type="RefSeq" id="WP_073208967.1">
    <property type="nucleotide sequence ID" value="NZ_FRBD01000014.1"/>
</dbReference>
<feature type="transmembrane region" description="Helical" evidence="1">
    <location>
        <begin position="137"/>
        <end position="154"/>
    </location>
</feature>
<organism evidence="3 4">
    <name type="scientific">Xylanibacter ruminicola</name>
    <name type="common">Prevotella ruminicola</name>
    <dbReference type="NCBI Taxonomy" id="839"/>
    <lineage>
        <taxon>Bacteria</taxon>
        <taxon>Pseudomonadati</taxon>
        <taxon>Bacteroidota</taxon>
        <taxon>Bacteroidia</taxon>
        <taxon>Bacteroidales</taxon>
        <taxon>Prevotellaceae</taxon>
        <taxon>Xylanibacter</taxon>
    </lineage>
</organism>
<dbReference type="OrthoDB" id="9800350at2"/>
<keyword evidence="1" id="KW-1133">Transmembrane helix</keyword>
<feature type="transmembrane region" description="Helical" evidence="1">
    <location>
        <begin position="111"/>
        <end position="131"/>
    </location>
</feature>
<reference evidence="3 4" key="1">
    <citation type="submission" date="2016-11" db="EMBL/GenBank/DDBJ databases">
        <authorList>
            <person name="Jaros S."/>
            <person name="Januszkiewicz K."/>
            <person name="Wedrychowicz H."/>
        </authorList>
    </citation>
    <scope>NUCLEOTIDE SEQUENCE [LARGE SCALE GENOMIC DNA]</scope>
    <source>
        <strain evidence="3 4">KHT3</strain>
    </source>
</reference>
<feature type="domain" description="Cyclic nucleotide-binding" evidence="2">
    <location>
        <begin position="609"/>
        <end position="678"/>
    </location>
</feature>
<feature type="transmembrane region" description="Helical" evidence="1">
    <location>
        <begin position="321"/>
        <end position="344"/>
    </location>
</feature>
<dbReference type="Proteomes" id="UP000184130">
    <property type="component" value="Unassembled WGS sequence"/>
</dbReference>
<evidence type="ECO:0000313" key="4">
    <source>
        <dbReference type="Proteomes" id="UP000184130"/>
    </source>
</evidence>
<feature type="transmembrane region" description="Helical" evidence="1">
    <location>
        <begin position="225"/>
        <end position="253"/>
    </location>
</feature>
<evidence type="ECO:0000259" key="2">
    <source>
        <dbReference type="PROSITE" id="PS50042"/>
    </source>
</evidence>
<evidence type="ECO:0000256" key="1">
    <source>
        <dbReference type="SAM" id="Phobius"/>
    </source>
</evidence>
<feature type="transmembrane region" description="Helical" evidence="1">
    <location>
        <begin position="190"/>
        <end position="213"/>
    </location>
</feature>
<feature type="transmembrane region" description="Helical" evidence="1">
    <location>
        <begin position="18"/>
        <end position="35"/>
    </location>
</feature>
<evidence type="ECO:0000313" key="3">
    <source>
        <dbReference type="EMBL" id="SHK85257.1"/>
    </source>
</evidence>
<protein>
    <recommendedName>
        <fullName evidence="2">Cyclic nucleotide-binding domain-containing protein</fullName>
    </recommendedName>
</protein>
<keyword evidence="1" id="KW-0472">Membrane</keyword>
<gene>
    <name evidence="3" type="ORF">SAMN05216463_11430</name>
</gene>
<accession>A0A1M6VUX1</accession>
<keyword evidence="1" id="KW-0812">Transmembrane</keyword>